<organism evidence="4 5">
    <name type="scientific">Argiope bruennichi</name>
    <name type="common">Wasp spider</name>
    <name type="synonym">Aranea bruennichi</name>
    <dbReference type="NCBI Taxonomy" id="94029"/>
    <lineage>
        <taxon>Eukaryota</taxon>
        <taxon>Metazoa</taxon>
        <taxon>Ecdysozoa</taxon>
        <taxon>Arthropoda</taxon>
        <taxon>Chelicerata</taxon>
        <taxon>Arachnida</taxon>
        <taxon>Araneae</taxon>
        <taxon>Araneomorphae</taxon>
        <taxon>Entelegynae</taxon>
        <taxon>Araneoidea</taxon>
        <taxon>Araneidae</taxon>
        <taxon>Argiope</taxon>
    </lineage>
</organism>
<comment type="caution">
    <text evidence="4">The sequence shown here is derived from an EMBL/GenBank/DDBJ whole genome shotgun (WGS) entry which is preliminary data.</text>
</comment>
<dbReference type="GO" id="GO:0005739">
    <property type="term" value="C:mitochondrion"/>
    <property type="evidence" value="ECO:0007669"/>
    <property type="project" value="TreeGrafter"/>
</dbReference>
<dbReference type="Gene3D" id="3.40.1390.30">
    <property type="entry name" value="NIF3 (NGG1p interacting factor 3)-like"/>
    <property type="match status" value="1"/>
</dbReference>
<accession>A0A8T0E516</accession>
<comment type="similarity">
    <text evidence="1">Belongs to the GTP cyclohydrolase I type 2/NIF3 family.</text>
</comment>
<dbReference type="PANTHER" id="PTHR13799:SF13">
    <property type="entry name" value="NIF3-LIKE PROTEIN 1"/>
    <property type="match status" value="1"/>
</dbReference>
<evidence type="ECO:0000256" key="3">
    <source>
        <dbReference type="PIRSR" id="PIRSR602678-1"/>
    </source>
</evidence>
<name>A0A8T0E516_ARGBR</name>
<dbReference type="Proteomes" id="UP000807504">
    <property type="component" value="Unassembled WGS sequence"/>
</dbReference>
<evidence type="ECO:0000313" key="4">
    <source>
        <dbReference type="EMBL" id="KAF8765275.1"/>
    </source>
</evidence>
<dbReference type="PANTHER" id="PTHR13799">
    <property type="entry name" value="NGG1 INTERACTING FACTOR 3"/>
    <property type="match status" value="1"/>
</dbReference>
<proteinExistence type="inferred from homology"/>
<dbReference type="SUPFAM" id="SSF102705">
    <property type="entry name" value="NIF3 (NGG1p interacting factor 3)-like"/>
    <property type="match status" value="1"/>
</dbReference>
<evidence type="ECO:0000313" key="5">
    <source>
        <dbReference type="Proteomes" id="UP000807504"/>
    </source>
</evidence>
<feature type="binding site" evidence="3">
    <location>
        <position position="66"/>
    </location>
    <ligand>
        <name>a divalent metal cation</name>
        <dbReference type="ChEBI" id="CHEBI:60240"/>
        <label>1</label>
    </ligand>
</feature>
<dbReference type="InterPro" id="IPR002678">
    <property type="entry name" value="DUF34/NIF3"/>
</dbReference>
<keyword evidence="5" id="KW-1185">Reference proteome</keyword>
<dbReference type="GO" id="GO:0046872">
    <property type="term" value="F:metal ion binding"/>
    <property type="evidence" value="ECO:0007669"/>
    <property type="project" value="UniProtKB-KW"/>
</dbReference>
<reference evidence="4" key="1">
    <citation type="journal article" date="2020" name="bioRxiv">
        <title>Chromosome-level reference genome of the European wasp spider Argiope bruennichi: a resource for studies on range expansion and evolutionary adaptation.</title>
        <authorList>
            <person name="Sheffer M.M."/>
            <person name="Hoppe A."/>
            <person name="Krehenwinkel H."/>
            <person name="Uhl G."/>
            <person name="Kuss A.W."/>
            <person name="Jensen L."/>
            <person name="Jensen C."/>
            <person name="Gillespie R.G."/>
            <person name="Hoff K.J."/>
            <person name="Prost S."/>
        </authorList>
    </citation>
    <scope>NUCLEOTIDE SEQUENCE</scope>
</reference>
<dbReference type="AlphaFoldDB" id="A0A8T0E516"/>
<keyword evidence="3" id="KW-0479">Metal-binding</keyword>
<reference evidence="4" key="2">
    <citation type="submission" date="2020-06" db="EMBL/GenBank/DDBJ databases">
        <authorList>
            <person name="Sheffer M."/>
        </authorList>
    </citation>
    <scope>NUCLEOTIDE SEQUENCE</scope>
</reference>
<dbReference type="EMBL" id="JABXBU010002231">
    <property type="protein sequence ID" value="KAF8765275.1"/>
    <property type="molecule type" value="Genomic_DNA"/>
</dbReference>
<dbReference type="InterPro" id="IPR036069">
    <property type="entry name" value="DUF34/NIF3_sf"/>
</dbReference>
<feature type="binding site" evidence="3">
    <location>
        <position position="104"/>
    </location>
    <ligand>
        <name>a divalent metal cation</name>
        <dbReference type="ChEBI" id="CHEBI:60240"/>
        <label>1</label>
    </ligand>
</feature>
<sequence>MDLSNIIKSFETLVPKHLAEKWDNTGLLVEPLQNAIVSTIFFTNDLTENVLKEALAVGANLIISYHPPLFTAFKTLGCENWKDRIIMTCIANNIAIYSPHTACDAVEGGVNDWLLKCFDLTNVSPIKQSADVNSHIIECITLGDISFDSLLDRGAEFEVLLTSCYGDKKCFKILTNSKYSAMVSQILLANSAVLTVNSNQCTQLIHSEVLLN</sequence>
<evidence type="ECO:0000256" key="2">
    <source>
        <dbReference type="ARBA" id="ARBA00019069"/>
    </source>
</evidence>
<gene>
    <name evidence="4" type="ORF">HNY73_023256</name>
</gene>
<dbReference type="FunFam" id="3.40.1390.30:FF:000001">
    <property type="entry name" value="GTP cyclohydrolase 1 type 2"/>
    <property type="match status" value="1"/>
</dbReference>
<dbReference type="Pfam" id="PF01784">
    <property type="entry name" value="DUF34_NIF3"/>
    <property type="match status" value="1"/>
</dbReference>
<evidence type="ECO:0000256" key="1">
    <source>
        <dbReference type="ARBA" id="ARBA00006964"/>
    </source>
</evidence>
<protein>
    <recommendedName>
        <fullName evidence="2">NIF3-like protein 1</fullName>
    </recommendedName>
</protein>